<organism evidence="1 2">
    <name type="scientific">Melia azedarach</name>
    <name type="common">Chinaberry tree</name>
    <dbReference type="NCBI Taxonomy" id="155640"/>
    <lineage>
        <taxon>Eukaryota</taxon>
        <taxon>Viridiplantae</taxon>
        <taxon>Streptophyta</taxon>
        <taxon>Embryophyta</taxon>
        <taxon>Tracheophyta</taxon>
        <taxon>Spermatophyta</taxon>
        <taxon>Magnoliopsida</taxon>
        <taxon>eudicotyledons</taxon>
        <taxon>Gunneridae</taxon>
        <taxon>Pentapetalae</taxon>
        <taxon>rosids</taxon>
        <taxon>malvids</taxon>
        <taxon>Sapindales</taxon>
        <taxon>Meliaceae</taxon>
        <taxon>Melia</taxon>
    </lineage>
</organism>
<reference evidence="1 2" key="1">
    <citation type="journal article" date="2023" name="Science">
        <title>Complex scaffold remodeling in plant triterpene biosynthesis.</title>
        <authorList>
            <person name="De La Pena R."/>
            <person name="Hodgson H."/>
            <person name="Liu J.C."/>
            <person name="Stephenson M.J."/>
            <person name="Martin A.C."/>
            <person name="Owen C."/>
            <person name="Harkess A."/>
            <person name="Leebens-Mack J."/>
            <person name="Jimenez L.E."/>
            <person name="Osbourn A."/>
            <person name="Sattely E.S."/>
        </authorList>
    </citation>
    <scope>NUCLEOTIDE SEQUENCE [LARGE SCALE GENOMIC DNA]</scope>
    <source>
        <strain evidence="2">cv. JPN11</strain>
        <tissue evidence="1">Leaf</tissue>
    </source>
</reference>
<gene>
    <name evidence="1" type="ORF">OWV82_007054</name>
</gene>
<comment type="caution">
    <text evidence="1">The sequence shown here is derived from an EMBL/GenBank/DDBJ whole genome shotgun (WGS) entry which is preliminary data.</text>
</comment>
<dbReference type="EMBL" id="CM051396">
    <property type="protein sequence ID" value="KAJ4723718.1"/>
    <property type="molecule type" value="Genomic_DNA"/>
</dbReference>
<evidence type="ECO:0000313" key="2">
    <source>
        <dbReference type="Proteomes" id="UP001164539"/>
    </source>
</evidence>
<dbReference type="Proteomes" id="UP001164539">
    <property type="component" value="Chromosome 3"/>
</dbReference>
<keyword evidence="1" id="KW-0648">Protein biosynthesis</keyword>
<proteinExistence type="predicted"/>
<keyword evidence="2" id="KW-1185">Reference proteome</keyword>
<sequence>MVLTQSSMDIKPDIELHNAAQVEPDKESKCVLANSDETRLKCTNDHKDISIVKEALSNGHTLTTQGPEDVEVDILKFTTSVETRVTKTEDPDATEYSSSFGNTESDNERCSGLSEAEVESQYFGDSTYDSFGSLFQMRKKKLTNHWRSFIHPLIQLYRRKAMKRRKRKRVEDTTDIASYMSHHNLFSYLESKRSNLDGNSTTDDFGNTVIMDQQADCNDKFGSNEDPLFFEFREGDNSLEQVLMNIEIVHSRVQKLKTQTSSAPSPTFSAGNADTTSVGAIYNPTQHIAEYDLGDLVLPESAISSYAETIHVPDIIESTVGLLSAADVSFHQPEIGDSCEDILDNILIQNDGAEGEAFLRTSNQSLDKLHDPEKGDEGESANPCPIPMSEPDPVAKSAVSQEQSTLKSCLASDINFPRNKRKRGERKAGPGSWSKKGSSEPDSQ</sequence>
<keyword evidence="1" id="KW-0251">Elongation factor</keyword>
<evidence type="ECO:0000313" key="1">
    <source>
        <dbReference type="EMBL" id="KAJ4723718.1"/>
    </source>
</evidence>
<accession>A0ACC1YKQ0</accession>
<name>A0ACC1YKQ0_MELAZ</name>
<protein>
    <submittedName>
        <fullName evidence="1">Elongation factor</fullName>
    </submittedName>
</protein>